<proteinExistence type="predicted"/>
<evidence type="ECO:0000313" key="3">
    <source>
        <dbReference type="WBParaSite" id="ASIM_0000886101-mRNA-1"/>
    </source>
</evidence>
<reference evidence="1 2" key="2">
    <citation type="submission" date="2018-11" db="EMBL/GenBank/DDBJ databases">
        <authorList>
            <consortium name="Pathogen Informatics"/>
        </authorList>
    </citation>
    <scope>NUCLEOTIDE SEQUENCE [LARGE SCALE GENOMIC DNA]</scope>
</reference>
<dbReference type="AlphaFoldDB" id="A0A0M3JMH5"/>
<dbReference type="Proteomes" id="UP000267096">
    <property type="component" value="Unassembled WGS sequence"/>
</dbReference>
<evidence type="ECO:0000313" key="1">
    <source>
        <dbReference type="EMBL" id="VDK33114.1"/>
    </source>
</evidence>
<evidence type="ECO:0000313" key="2">
    <source>
        <dbReference type="Proteomes" id="UP000267096"/>
    </source>
</evidence>
<gene>
    <name evidence="1" type="ORF">ASIM_LOCUS8602</name>
</gene>
<protein>
    <submittedName>
        <fullName evidence="3">ATP-binding protein</fullName>
    </submittedName>
</protein>
<accession>A0A0M3JMH5</accession>
<organism evidence="3">
    <name type="scientific">Anisakis simplex</name>
    <name type="common">Herring worm</name>
    <dbReference type="NCBI Taxonomy" id="6269"/>
    <lineage>
        <taxon>Eukaryota</taxon>
        <taxon>Metazoa</taxon>
        <taxon>Ecdysozoa</taxon>
        <taxon>Nematoda</taxon>
        <taxon>Chromadorea</taxon>
        <taxon>Rhabditida</taxon>
        <taxon>Spirurina</taxon>
        <taxon>Ascaridomorpha</taxon>
        <taxon>Ascaridoidea</taxon>
        <taxon>Anisakidae</taxon>
        <taxon>Anisakis</taxon>
        <taxon>Anisakis simplex complex</taxon>
    </lineage>
</organism>
<dbReference type="WBParaSite" id="ASIM_0000886101-mRNA-1">
    <property type="protein sequence ID" value="ASIM_0000886101-mRNA-1"/>
    <property type="gene ID" value="ASIM_0000886101"/>
</dbReference>
<reference evidence="3" key="1">
    <citation type="submission" date="2017-02" db="UniProtKB">
        <authorList>
            <consortium name="WormBaseParasite"/>
        </authorList>
    </citation>
    <scope>IDENTIFICATION</scope>
</reference>
<name>A0A0M3JMH5_ANISI</name>
<sequence>MSNVKSTSILTAANNQKDDDDLLEALCRMRGIMLLVHPLNTGAPVRIYGQSRLVIEAAECNGAYA</sequence>
<keyword evidence="2" id="KW-1185">Reference proteome</keyword>
<dbReference type="EMBL" id="UYRR01023849">
    <property type="protein sequence ID" value="VDK33114.1"/>
    <property type="molecule type" value="Genomic_DNA"/>
</dbReference>